<evidence type="ECO:0000313" key="10">
    <source>
        <dbReference type="EMBL" id="MDC4239211.1"/>
    </source>
</evidence>
<evidence type="ECO:0000259" key="9">
    <source>
        <dbReference type="PROSITE" id="PS50110"/>
    </source>
</evidence>
<dbReference type="RefSeq" id="WP_008678216.1">
    <property type="nucleotide sequence ID" value="NZ_CABKOG010000003.1"/>
</dbReference>
<comment type="caution">
    <text evidence="10">The sequence shown here is derived from an EMBL/GenBank/DDBJ whole genome shotgun (WGS) entry which is preliminary data.</text>
</comment>
<dbReference type="Pfam" id="PF00072">
    <property type="entry name" value="Response_reg"/>
    <property type="match status" value="1"/>
</dbReference>
<evidence type="ECO:0000256" key="3">
    <source>
        <dbReference type="ARBA" id="ARBA00023015"/>
    </source>
</evidence>
<keyword evidence="11" id="KW-1185">Reference proteome</keyword>
<dbReference type="GO" id="GO:0000160">
    <property type="term" value="P:phosphorelay signal transduction system"/>
    <property type="evidence" value="ECO:0007669"/>
    <property type="project" value="InterPro"/>
</dbReference>
<dbReference type="SMART" id="SM00421">
    <property type="entry name" value="HTH_LUXR"/>
    <property type="match status" value="1"/>
</dbReference>
<dbReference type="InterPro" id="IPR001789">
    <property type="entry name" value="Sig_transdc_resp-reg_receiver"/>
</dbReference>
<dbReference type="GO" id="GO:0003677">
    <property type="term" value="F:DNA binding"/>
    <property type="evidence" value="ECO:0007669"/>
    <property type="project" value="UniProtKB-KW"/>
</dbReference>
<dbReference type="CDD" id="cd06170">
    <property type="entry name" value="LuxR_C_like"/>
    <property type="match status" value="1"/>
</dbReference>
<dbReference type="PANTHER" id="PTHR43214">
    <property type="entry name" value="TWO-COMPONENT RESPONSE REGULATOR"/>
    <property type="match status" value="1"/>
</dbReference>
<name>A0A9X4B169_9CLOT</name>
<organism evidence="10 11">
    <name type="scientific">Clostridium tertium</name>
    <dbReference type="NCBI Taxonomy" id="1559"/>
    <lineage>
        <taxon>Bacteria</taxon>
        <taxon>Bacillati</taxon>
        <taxon>Bacillota</taxon>
        <taxon>Clostridia</taxon>
        <taxon>Eubacteriales</taxon>
        <taxon>Clostridiaceae</taxon>
        <taxon>Clostridium</taxon>
    </lineage>
</organism>
<evidence type="ECO:0000256" key="1">
    <source>
        <dbReference type="ARBA" id="ARBA00018672"/>
    </source>
</evidence>
<dbReference type="SMART" id="SM00448">
    <property type="entry name" value="REC"/>
    <property type="match status" value="1"/>
</dbReference>
<proteinExistence type="predicted"/>
<dbReference type="PROSITE" id="PS50043">
    <property type="entry name" value="HTH_LUXR_2"/>
    <property type="match status" value="1"/>
</dbReference>
<feature type="domain" description="HTH luxR-type" evidence="8">
    <location>
        <begin position="151"/>
        <end position="216"/>
    </location>
</feature>
<evidence type="ECO:0000256" key="5">
    <source>
        <dbReference type="ARBA" id="ARBA00023163"/>
    </source>
</evidence>
<keyword evidence="3" id="KW-0805">Transcription regulation</keyword>
<gene>
    <name evidence="10" type="ORF">NE398_03345</name>
</gene>
<dbReference type="Proteomes" id="UP001141183">
    <property type="component" value="Unassembled WGS sequence"/>
</dbReference>
<dbReference type="EMBL" id="JAMRYU010000002">
    <property type="protein sequence ID" value="MDC4239211.1"/>
    <property type="molecule type" value="Genomic_DNA"/>
</dbReference>
<dbReference type="Pfam" id="PF00196">
    <property type="entry name" value="GerE"/>
    <property type="match status" value="1"/>
</dbReference>
<dbReference type="PROSITE" id="PS00622">
    <property type="entry name" value="HTH_LUXR_1"/>
    <property type="match status" value="1"/>
</dbReference>
<dbReference type="InterPro" id="IPR016032">
    <property type="entry name" value="Sig_transdc_resp-reg_C-effctor"/>
</dbReference>
<reference evidence="10" key="1">
    <citation type="submission" date="2022-05" db="EMBL/GenBank/DDBJ databases">
        <title>Draft genome sequence of Clostridium tertium strain CP3 isolated from Peru.</title>
        <authorList>
            <person name="Hurtado R."/>
            <person name="Lima L."/>
            <person name="Sousa T."/>
            <person name="Jaiswal A.K."/>
            <person name="Tiwari S."/>
            <person name="Maturrano L."/>
            <person name="Brenig B."/>
            <person name="Azevedo V."/>
        </authorList>
    </citation>
    <scope>NUCLEOTIDE SEQUENCE</scope>
    <source>
        <strain evidence="10">CP3</strain>
    </source>
</reference>
<dbReference type="InterPro" id="IPR058245">
    <property type="entry name" value="NreC/VraR/RcsB-like_REC"/>
</dbReference>
<dbReference type="InterPro" id="IPR039420">
    <property type="entry name" value="WalR-like"/>
</dbReference>
<keyword evidence="5" id="KW-0804">Transcription</keyword>
<evidence type="ECO:0000256" key="7">
    <source>
        <dbReference type="PROSITE-ProRule" id="PRU00169"/>
    </source>
</evidence>
<evidence type="ECO:0000313" key="11">
    <source>
        <dbReference type="Proteomes" id="UP001141183"/>
    </source>
</evidence>
<sequence length="226" mass="26021">MIDNKIRTIVVDDHALIREGLNRIISFEEDLIICGQFRSGEELLNNMKNYNPDVILLDINMPGKNGIETLKTLKILYPDIKVVMLTVENDKKTIMESIDIGADAYILKESAGSEIVNAIRNVYLGEKYIDKSLIKAIFLDIKSDVACKNKEIESLKLLTNRELNILYEISKGLKNKEIAEKLFLSEKTVKNYITSIFKKIEVEDRVQATIYAIRNNIEEFYHNKFK</sequence>
<feature type="modified residue" description="4-aspartylphosphate" evidence="7">
    <location>
        <position position="58"/>
    </location>
</feature>
<evidence type="ECO:0000256" key="2">
    <source>
        <dbReference type="ARBA" id="ARBA00022553"/>
    </source>
</evidence>
<feature type="domain" description="Response regulatory" evidence="9">
    <location>
        <begin position="7"/>
        <end position="123"/>
    </location>
</feature>
<dbReference type="GO" id="GO:0006355">
    <property type="term" value="P:regulation of DNA-templated transcription"/>
    <property type="evidence" value="ECO:0007669"/>
    <property type="project" value="InterPro"/>
</dbReference>
<keyword evidence="2 7" id="KW-0597">Phosphoprotein</keyword>
<keyword evidence="4" id="KW-0238">DNA-binding</keyword>
<protein>
    <recommendedName>
        <fullName evidence="1">Stage 0 sporulation protein A homolog</fullName>
    </recommendedName>
</protein>
<evidence type="ECO:0000256" key="6">
    <source>
        <dbReference type="ARBA" id="ARBA00024867"/>
    </source>
</evidence>
<evidence type="ECO:0000256" key="4">
    <source>
        <dbReference type="ARBA" id="ARBA00023125"/>
    </source>
</evidence>
<dbReference type="PRINTS" id="PR00038">
    <property type="entry name" value="HTHLUXR"/>
</dbReference>
<dbReference type="SUPFAM" id="SSF46894">
    <property type="entry name" value="C-terminal effector domain of the bipartite response regulators"/>
    <property type="match status" value="1"/>
</dbReference>
<dbReference type="InterPro" id="IPR011006">
    <property type="entry name" value="CheY-like_superfamily"/>
</dbReference>
<dbReference type="PROSITE" id="PS50110">
    <property type="entry name" value="RESPONSE_REGULATORY"/>
    <property type="match status" value="1"/>
</dbReference>
<dbReference type="CDD" id="cd17535">
    <property type="entry name" value="REC_NarL-like"/>
    <property type="match status" value="1"/>
</dbReference>
<comment type="function">
    <text evidence="6">May play the central regulatory role in sporulation. It may be an element of the effector pathway responsible for the activation of sporulation genes in response to nutritional stress. Spo0A may act in concert with spo0H (a sigma factor) to control the expression of some genes that are critical to the sporulation process.</text>
</comment>
<dbReference type="AlphaFoldDB" id="A0A9X4B169"/>
<dbReference type="PANTHER" id="PTHR43214:SF40">
    <property type="entry name" value="TRANSCRIPTIONAL REGULATORY PROTEIN LNRK"/>
    <property type="match status" value="1"/>
</dbReference>
<dbReference type="InterPro" id="IPR000792">
    <property type="entry name" value="Tscrpt_reg_LuxR_C"/>
</dbReference>
<dbReference type="SUPFAM" id="SSF52172">
    <property type="entry name" value="CheY-like"/>
    <property type="match status" value="1"/>
</dbReference>
<evidence type="ECO:0000259" key="8">
    <source>
        <dbReference type="PROSITE" id="PS50043"/>
    </source>
</evidence>
<dbReference type="Gene3D" id="3.40.50.2300">
    <property type="match status" value="1"/>
</dbReference>
<accession>A0A9X4B169</accession>